<gene>
    <name evidence="2" type="ORF">BOTCAL_0991g00010</name>
</gene>
<dbReference type="OrthoDB" id="3473305at2759"/>
<dbReference type="AlphaFoldDB" id="A0A4Y8CGG1"/>
<dbReference type="EMBL" id="PHWZ01000987">
    <property type="protein sequence ID" value="TEY28890.1"/>
    <property type="molecule type" value="Genomic_DNA"/>
</dbReference>
<comment type="caution">
    <text evidence="2">The sequence shown here is derived from an EMBL/GenBank/DDBJ whole genome shotgun (WGS) entry which is preliminary data.</text>
</comment>
<feature type="domain" description="2EXR" evidence="1">
    <location>
        <begin position="85"/>
        <end position="155"/>
    </location>
</feature>
<reference evidence="2 3" key="1">
    <citation type="submission" date="2017-11" db="EMBL/GenBank/DDBJ databases">
        <title>Comparative genomics of Botrytis spp.</title>
        <authorList>
            <person name="Valero-Jimenez C.A."/>
            <person name="Tapia P."/>
            <person name="Veloso J."/>
            <person name="Silva-Moreno E."/>
            <person name="Staats M."/>
            <person name="Valdes J.H."/>
            <person name="Van Kan J.A.L."/>
        </authorList>
    </citation>
    <scope>NUCLEOTIDE SEQUENCE [LARGE SCALE GENOMIC DNA]</scope>
    <source>
        <strain evidence="2 3">MUCL2830</strain>
    </source>
</reference>
<evidence type="ECO:0000259" key="1">
    <source>
        <dbReference type="Pfam" id="PF20150"/>
    </source>
</evidence>
<dbReference type="Proteomes" id="UP000297299">
    <property type="component" value="Unassembled WGS sequence"/>
</dbReference>
<protein>
    <recommendedName>
        <fullName evidence="1">2EXR domain-containing protein</fullName>
    </recommendedName>
</protein>
<dbReference type="InterPro" id="IPR045518">
    <property type="entry name" value="2EXR"/>
</dbReference>
<evidence type="ECO:0000313" key="3">
    <source>
        <dbReference type="Proteomes" id="UP000297299"/>
    </source>
</evidence>
<dbReference type="Pfam" id="PF20150">
    <property type="entry name" value="2EXR"/>
    <property type="match status" value="1"/>
</dbReference>
<accession>A0A4Y8CGG1</accession>
<keyword evidence="3" id="KW-1185">Reference proteome</keyword>
<organism evidence="2 3">
    <name type="scientific">Botryotinia calthae</name>
    <dbReference type="NCBI Taxonomy" id="38488"/>
    <lineage>
        <taxon>Eukaryota</taxon>
        <taxon>Fungi</taxon>
        <taxon>Dikarya</taxon>
        <taxon>Ascomycota</taxon>
        <taxon>Pezizomycotina</taxon>
        <taxon>Leotiomycetes</taxon>
        <taxon>Helotiales</taxon>
        <taxon>Sclerotiniaceae</taxon>
        <taxon>Botryotinia</taxon>
    </lineage>
</organism>
<name>A0A4Y8CGG1_9HELO</name>
<proteinExistence type="predicted"/>
<evidence type="ECO:0000313" key="2">
    <source>
        <dbReference type="EMBL" id="TEY28890.1"/>
    </source>
</evidence>
<sequence>MGNSLRFDEAILDGNTSVIPPGIGSTAGNFNHAIQKVCRSAEGRSHRDPAEPFFSVSAPMTPNDTTEQLRMHIRDRYTGQVIHGFFFFPLPPKEIRSLVWELTLAPQVIHWYRSQYDLRDGWYIPPFRRMDAMVTPVAFYVNRESRKLALYHYVPSENKACKFYSVRSDVFVIRDPVRYDVHHQSTPIPRLFENWLTASKEFPEIQEVQMENVIWNAFGDPPYPIGRLCG</sequence>